<protein>
    <recommendedName>
        <fullName evidence="3">Rrf2 family protein</fullName>
    </recommendedName>
</protein>
<dbReference type="PANTHER" id="PTHR33221">
    <property type="entry name" value="WINGED HELIX-TURN-HELIX TRANSCRIPTIONAL REGULATOR, RRF2 FAMILY"/>
    <property type="match status" value="1"/>
</dbReference>
<dbReference type="Proteomes" id="UP000182077">
    <property type="component" value="Unassembled WGS sequence"/>
</dbReference>
<sequence>MKGAFKMKYSIQFSDAIHILTYIEIFKDTNYLSSEMIASSVETNAANVRKIMSNLKKSHLILTQTGKAKPTLAKSPTEITLLDVYQSIEGNTNLIQVDPKTNPDCIVGANIQDVLTSTYTRLQASVEAEMSQISLQQIIEQIAESEKRPENAVFVKPYLS</sequence>
<dbReference type="Pfam" id="PF02082">
    <property type="entry name" value="Rrf2"/>
    <property type="match status" value="1"/>
</dbReference>
<dbReference type="SUPFAM" id="SSF46785">
    <property type="entry name" value="Winged helix' DNA-binding domain"/>
    <property type="match status" value="1"/>
</dbReference>
<proteinExistence type="predicted"/>
<accession>A0A1L8TSN8</accession>
<dbReference type="Gene3D" id="1.10.10.10">
    <property type="entry name" value="Winged helix-like DNA-binding domain superfamily/Winged helix DNA-binding domain"/>
    <property type="match status" value="1"/>
</dbReference>
<evidence type="ECO:0000313" key="1">
    <source>
        <dbReference type="EMBL" id="OJG47054.1"/>
    </source>
</evidence>
<name>A0A1L8TSN8_9ENTE</name>
<organism evidence="1 2">
    <name type="scientific">Enterococcus hermanniensis</name>
    <dbReference type="NCBI Taxonomy" id="249189"/>
    <lineage>
        <taxon>Bacteria</taxon>
        <taxon>Bacillati</taxon>
        <taxon>Bacillota</taxon>
        <taxon>Bacilli</taxon>
        <taxon>Lactobacillales</taxon>
        <taxon>Enterococcaceae</taxon>
        <taxon>Enterococcus</taxon>
    </lineage>
</organism>
<dbReference type="InterPro" id="IPR036390">
    <property type="entry name" value="WH_DNA-bd_sf"/>
</dbReference>
<dbReference type="STRING" id="249189.RV04_GL000301"/>
<dbReference type="EMBL" id="JXKQ01000001">
    <property type="protein sequence ID" value="OJG47054.1"/>
    <property type="molecule type" value="Genomic_DNA"/>
</dbReference>
<evidence type="ECO:0000313" key="2">
    <source>
        <dbReference type="Proteomes" id="UP000182077"/>
    </source>
</evidence>
<dbReference type="GO" id="GO:0003700">
    <property type="term" value="F:DNA-binding transcription factor activity"/>
    <property type="evidence" value="ECO:0007669"/>
    <property type="project" value="TreeGrafter"/>
</dbReference>
<dbReference type="PANTHER" id="PTHR33221:SF15">
    <property type="entry name" value="HTH-TYPE TRANSCRIPTIONAL REGULATOR YWGB-RELATED"/>
    <property type="match status" value="1"/>
</dbReference>
<dbReference type="InterPro" id="IPR000944">
    <property type="entry name" value="Tscrpt_reg_Rrf2"/>
</dbReference>
<evidence type="ECO:0008006" key="3">
    <source>
        <dbReference type="Google" id="ProtNLM"/>
    </source>
</evidence>
<keyword evidence="2" id="KW-1185">Reference proteome</keyword>
<dbReference type="PROSITE" id="PS51197">
    <property type="entry name" value="HTH_RRF2_2"/>
    <property type="match status" value="1"/>
</dbReference>
<reference evidence="1 2" key="1">
    <citation type="submission" date="2014-12" db="EMBL/GenBank/DDBJ databases">
        <title>Draft genome sequences of 29 type strains of Enterococci.</title>
        <authorList>
            <person name="Zhong Z."/>
            <person name="Sun Z."/>
            <person name="Liu W."/>
            <person name="Zhang W."/>
            <person name="Zhang H."/>
        </authorList>
    </citation>
    <scope>NUCLEOTIDE SEQUENCE [LARGE SCALE GENOMIC DNA]</scope>
    <source>
        <strain evidence="1 2">DSM 17122</strain>
    </source>
</reference>
<comment type="caution">
    <text evidence="1">The sequence shown here is derived from an EMBL/GenBank/DDBJ whole genome shotgun (WGS) entry which is preliminary data.</text>
</comment>
<dbReference type="GO" id="GO:0005829">
    <property type="term" value="C:cytosol"/>
    <property type="evidence" value="ECO:0007669"/>
    <property type="project" value="TreeGrafter"/>
</dbReference>
<gene>
    <name evidence="1" type="ORF">RV04_GL000301</name>
</gene>
<dbReference type="InterPro" id="IPR036388">
    <property type="entry name" value="WH-like_DNA-bd_sf"/>
</dbReference>
<dbReference type="AlphaFoldDB" id="A0A1L8TSN8"/>